<reference evidence="3" key="1">
    <citation type="journal article" date="2015" name="MBio">
        <title>Genome-Resolved Metagenomic Analysis Reveals Roles for Candidate Phyla and Other Microbial Community Members in Biogeochemical Transformations in Oil Reservoirs.</title>
        <authorList>
            <person name="Hu P."/>
            <person name="Tom L."/>
            <person name="Singh A."/>
            <person name="Thomas B.C."/>
            <person name="Baker B.J."/>
            <person name="Piceno Y.M."/>
            <person name="Andersen G.L."/>
            <person name="Banfield J.F."/>
        </authorList>
    </citation>
    <scope>NUCLEOTIDE SEQUENCE [LARGE SCALE GENOMIC DNA]</scope>
</reference>
<evidence type="ECO:0000313" key="3">
    <source>
        <dbReference type="Proteomes" id="UP000053961"/>
    </source>
</evidence>
<keyword evidence="1" id="KW-0472">Membrane</keyword>
<keyword evidence="1" id="KW-0812">Transmembrane</keyword>
<dbReference type="EMBL" id="LGHB01000001">
    <property type="protein sequence ID" value="KUK97761.1"/>
    <property type="molecule type" value="Genomic_DNA"/>
</dbReference>
<name>A0A101IMA8_9EURY</name>
<organism evidence="2 3">
    <name type="scientific">Methanothrix harundinacea</name>
    <dbReference type="NCBI Taxonomy" id="301375"/>
    <lineage>
        <taxon>Archaea</taxon>
        <taxon>Methanobacteriati</taxon>
        <taxon>Methanobacteriota</taxon>
        <taxon>Stenosarchaea group</taxon>
        <taxon>Methanomicrobia</taxon>
        <taxon>Methanotrichales</taxon>
        <taxon>Methanotrichaceae</taxon>
        <taxon>Methanothrix</taxon>
    </lineage>
</organism>
<sequence>MTCWHLLCILMSSVGILDQPGYWPQGYILASRVFLVLLTAFLGFKAIFWPFGFVEDE</sequence>
<protein>
    <submittedName>
        <fullName evidence="2">Uncharacterized protein</fullName>
    </submittedName>
</protein>
<gene>
    <name evidence="2" type="ORF">XE07_0175</name>
</gene>
<evidence type="ECO:0000256" key="1">
    <source>
        <dbReference type="SAM" id="Phobius"/>
    </source>
</evidence>
<dbReference type="PATRIC" id="fig|301375.6.peg.1190"/>
<proteinExistence type="predicted"/>
<keyword evidence="1" id="KW-1133">Transmembrane helix</keyword>
<feature type="transmembrane region" description="Helical" evidence="1">
    <location>
        <begin position="33"/>
        <end position="54"/>
    </location>
</feature>
<dbReference type="Proteomes" id="UP000053961">
    <property type="component" value="Unassembled WGS sequence"/>
</dbReference>
<dbReference type="AlphaFoldDB" id="A0A101IMA8"/>
<evidence type="ECO:0000313" key="2">
    <source>
        <dbReference type="EMBL" id="KUK97761.1"/>
    </source>
</evidence>
<comment type="caution">
    <text evidence="2">The sequence shown here is derived from an EMBL/GenBank/DDBJ whole genome shotgun (WGS) entry which is preliminary data.</text>
</comment>
<accession>A0A101IMA8</accession>